<dbReference type="Gene3D" id="2.40.70.10">
    <property type="entry name" value="Acid Proteases"/>
    <property type="match status" value="1"/>
</dbReference>
<dbReference type="CDD" id="cd05483">
    <property type="entry name" value="retropepsin_like_bacteria"/>
    <property type="match status" value="1"/>
</dbReference>
<accession>A0ABM9ADW0</accession>
<reference evidence="2" key="1">
    <citation type="submission" date="2021-12" db="EMBL/GenBank/DDBJ databases">
        <authorList>
            <person name="Rodrigo-Torres L."/>
            <person name="Arahal R. D."/>
            <person name="Lucena T."/>
        </authorList>
    </citation>
    <scope>NUCLEOTIDE SEQUENCE</scope>
    <source>
        <strain evidence="2">CECT 8267</strain>
    </source>
</reference>
<dbReference type="InterPro" id="IPR021109">
    <property type="entry name" value="Peptidase_aspartic_dom_sf"/>
</dbReference>
<dbReference type="InterPro" id="IPR034122">
    <property type="entry name" value="Retropepsin-like_bacterial"/>
</dbReference>
<dbReference type="SUPFAM" id="SSF50630">
    <property type="entry name" value="Acid proteases"/>
    <property type="match status" value="1"/>
</dbReference>
<dbReference type="NCBIfam" id="TIGR02281">
    <property type="entry name" value="clan_AA_DTGA"/>
    <property type="match status" value="1"/>
</dbReference>
<name>A0ABM9ADW0_9GAMM</name>
<comment type="caution">
    <text evidence="2">The sequence shown here is derived from an EMBL/GenBank/DDBJ whole genome shotgun (WGS) entry which is preliminary data.</text>
</comment>
<keyword evidence="3" id="KW-1185">Reference proteome</keyword>
<dbReference type="PROSITE" id="PS00141">
    <property type="entry name" value="ASP_PROTEASE"/>
    <property type="match status" value="1"/>
</dbReference>
<evidence type="ECO:0000256" key="1">
    <source>
        <dbReference type="SAM" id="MobiDB-lite"/>
    </source>
</evidence>
<feature type="region of interest" description="Disordered" evidence="1">
    <location>
        <begin position="37"/>
        <end position="57"/>
    </location>
</feature>
<evidence type="ECO:0008006" key="4">
    <source>
        <dbReference type="Google" id="ProtNLM"/>
    </source>
</evidence>
<dbReference type="EMBL" id="CAKLPX010000001">
    <property type="protein sequence ID" value="CAH0991361.1"/>
    <property type="molecule type" value="Genomic_DNA"/>
</dbReference>
<sequence>MSTNSSRSMGTAMLIVAWVILLGLLGWAFSSILDHQENPNQQPTSHSSNNTTTLTLQSNRQHHYVTRGVINNQSVKLLLDTGATDVVVPLKLAKVLALSKGRAGTARTANGNITVYQTIIPKLTIDGLVFRNLRASLNPAMTEDDAILLGMSALKQVDIAISQNTLTLKQRHRQ</sequence>
<gene>
    <name evidence="2" type="ORF">SIN8267_01464</name>
</gene>
<organism evidence="2 3">
    <name type="scientific">Sinobacterium norvegicum</name>
    <dbReference type="NCBI Taxonomy" id="1641715"/>
    <lineage>
        <taxon>Bacteria</taxon>
        <taxon>Pseudomonadati</taxon>
        <taxon>Pseudomonadota</taxon>
        <taxon>Gammaproteobacteria</taxon>
        <taxon>Cellvibrionales</taxon>
        <taxon>Spongiibacteraceae</taxon>
        <taxon>Sinobacterium</taxon>
    </lineage>
</organism>
<evidence type="ECO:0000313" key="3">
    <source>
        <dbReference type="Proteomes" id="UP000838100"/>
    </source>
</evidence>
<dbReference type="Proteomes" id="UP000838100">
    <property type="component" value="Unassembled WGS sequence"/>
</dbReference>
<dbReference type="Pfam" id="PF13975">
    <property type="entry name" value="gag-asp_proteas"/>
    <property type="match status" value="1"/>
</dbReference>
<dbReference type="InterPro" id="IPR011969">
    <property type="entry name" value="Clan_AA_Asp_peptidase_C"/>
</dbReference>
<dbReference type="RefSeq" id="WP_237444011.1">
    <property type="nucleotide sequence ID" value="NZ_CAKLPX010000001.1"/>
</dbReference>
<feature type="compositionally biased region" description="Low complexity" evidence="1">
    <location>
        <begin position="38"/>
        <end position="57"/>
    </location>
</feature>
<dbReference type="InterPro" id="IPR001969">
    <property type="entry name" value="Aspartic_peptidase_AS"/>
</dbReference>
<protein>
    <recommendedName>
        <fullName evidence="4">TIGR02281 family clan AA aspartic protease</fullName>
    </recommendedName>
</protein>
<proteinExistence type="predicted"/>
<evidence type="ECO:0000313" key="2">
    <source>
        <dbReference type="EMBL" id="CAH0991361.1"/>
    </source>
</evidence>